<dbReference type="RefSeq" id="XP_040768501.1">
    <property type="nucleotide sequence ID" value="XM_040902117.1"/>
</dbReference>
<dbReference type="InParanoid" id="A0A165GSS9"/>
<name>A0A165GSS9_9APHY</name>
<feature type="transmembrane region" description="Helical" evidence="10">
    <location>
        <begin position="611"/>
        <end position="636"/>
    </location>
</feature>
<evidence type="ECO:0000256" key="7">
    <source>
        <dbReference type="ARBA" id="ARBA00022989"/>
    </source>
</evidence>
<feature type="transmembrane region" description="Helical" evidence="10">
    <location>
        <begin position="402"/>
        <end position="423"/>
    </location>
</feature>
<reference evidence="12 13" key="1">
    <citation type="journal article" date="2016" name="Mol. Biol. Evol.">
        <title>Comparative Genomics of Early-Diverging Mushroom-Forming Fungi Provides Insights into the Origins of Lignocellulose Decay Capabilities.</title>
        <authorList>
            <person name="Nagy L.G."/>
            <person name="Riley R."/>
            <person name="Tritt A."/>
            <person name="Adam C."/>
            <person name="Daum C."/>
            <person name="Floudas D."/>
            <person name="Sun H."/>
            <person name="Yadav J.S."/>
            <person name="Pangilinan J."/>
            <person name="Larsson K.H."/>
            <person name="Matsuura K."/>
            <person name="Barry K."/>
            <person name="Labutti K."/>
            <person name="Kuo R."/>
            <person name="Ohm R.A."/>
            <person name="Bhattacharya S.S."/>
            <person name="Shirouzu T."/>
            <person name="Yoshinaga Y."/>
            <person name="Martin F.M."/>
            <person name="Grigoriev I.V."/>
            <person name="Hibbett D.S."/>
        </authorList>
    </citation>
    <scope>NUCLEOTIDE SEQUENCE [LARGE SCALE GENOMIC DNA]</scope>
    <source>
        <strain evidence="12 13">93-53</strain>
    </source>
</reference>
<dbReference type="AlphaFoldDB" id="A0A165GSS9"/>
<dbReference type="GO" id="GO:0005886">
    <property type="term" value="C:plasma membrane"/>
    <property type="evidence" value="ECO:0007669"/>
    <property type="project" value="UniProtKB-SubCell"/>
</dbReference>
<evidence type="ECO:0000256" key="1">
    <source>
        <dbReference type="ARBA" id="ARBA00002512"/>
    </source>
</evidence>
<dbReference type="GO" id="GO:0032220">
    <property type="term" value="P:plasma membrane fusion involved in cytogamy"/>
    <property type="evidence" value="ECO:0007669"/>
    <property type="project" value="TreeGrafter"/>
</dbReference>
<evidence type="ECO:0000256" key="2">
    <source>
        <dbReference type="ARBA" id="ARBA00004651"/>
    </source>
</evidence>
<comment type="function">
    <text evidence="1 10">Involved in cell fusion during mating by stabilizing the plasma membrane fusion event.</text>
</comment>
<feature type="region of interest" description="Disordered" evidence="11">
    <location>
        <begin position="678"/>
        <end position="711"/>
    </location>
</feature>
<evidence type="ECO:0000256" key="5">
    <source>
        <dbReference type="ARBA" id="ARBA00022692"/>
    </source>
</evidence>
<keyword evidence="4 10" id="KW-1003">Cell membrane</keyword>
<dbReference type="PANTHER" id="PTHR31030:SF1">
    <property type="entry name" value="PLASMA MEMBRANE FUSION PROTEIN PRM1"/>
    <property type="match status" value="1"/>
</dbReference>
<comment type="subcellular location">
    <subcellularLocation>
        <location evidence="2 10">Cell membrane</location>
        <topology evidence="2 10">Multi-pass membrane protein</topology>
    </subcellularLocation>
</comment>
<organism evidence="12 13">
    <name type="scientific">Laetiporus sulphureus 93-53</name>
    <dbReference type="NCBI Taxonomy" id="1314785"/>
    <lineage>
        <taxon>Eukaryota</taxon>
        <taxon>Fungi</taxon>
        <taxon>Dikarya</taxon>
        <taxon>Basidiomycota</taxon>
        <taxon>Agaricomycotina</taxon>
        <taxon>Agaricomycetes</taxon>
        <taxon>Polyporales</taxon>
        <taxon>Laetiporus</taxon>
    </lineage>
</organism>
<evidence type="ECO:0000256" key="10">
    <source>
        <dbReference type="RuleBase" id="RU366035"/>
    </source>
</evidence>
<dbReference type="GeneID" id="63819148"/>
<protein>
    <recommendedName>
        <fullName evidence="10">Plasma membrane fusion protein PRM1</fullName>
    </recommendedName>
</protein>
<sequence>MSHDRWNSPPPGYGARSSVYSSTALKPYLELPHLLSLTWLAYPILSLLFVAFRLKLSADSAQDSIASAKDDLLTACNAAQKAATSAASMPRYLALNANDHIADAVNDTMDLARDALTGALTVMEAIINFIVDTYRSTFLCFLELVVRGALDLLIGAVEEINTYITSLFSGIRTAIQGSVEGVNDVIQEVADEVSKLKVFGNLNISNITIPELSELENVTLPTTFQDALQKLNSSLPTLSQLKSDIDDLIDTPFELVKKEINETFASLYFNKSVLPVPQQNSLSFCDDMDTSWVDDLGQDLVKIAEIGIAIIIVIAVLLIAANCMFEWYKWRLLKRHLQRTREAWMSDPAVYNKGSAPMVDMSDHNLLILAADSQHPHLMKIANAMSTLFRLGPSQYINLRWFLHYVFHPPALACFLIGFFGLLSVEIQLAAVRPLADKFSDAASESVSNFTSLIATNINSSMYNESSVYASTINARVDAVQSSLNGGLFGWIDNTTSTLNATINNFYDDLQDAIQTVFNGTVLESPIEEFIKCFIGGKVNDIEEALTWLHDNLNVNLPTVNESALVLSPSDIDEITTPIAGAAMGSGDGDDDGIVGDIVNAYIKSLKEERLMFGIFMALWGVVVLMALCILFWYSYGRNWVEAYNRRRWRKTQREGLDTLVIPVRENSTHAIDREWNNSMQGMQNPGRYSEFGEKGRDTGSSSLRRAPSVRNPEYEKSWDSYLDHAYSNPPSDGAAGLKISRPMKLMPTGKERSGGDAEDRHDDPQSDAHRSASWSMRLKGLLPKHGGGSTEHGGHQEQRGSSRYTRMLRRQRGRSREDIEDWVDVGEDGSMRERARPSLMINTSYASSTTLGDLPEVELPKEGAGPVSAWSTSPGTPPRMPWMNAVFPTVASKATNPYLRSKSTNADHAAVDSHTIGIKAPTPQVPVPLYHGFQAPPETPSARLSMTLLPPPVHPSRKEILVDTDDAVRHSLTSELSPFSLYPQQPTLRVQSSIRLVTITQARQPSLVDPFVTPFDDENRVRGQVSSGDHFADFSERTNWSTNPFIATSH</sequence>
<evidence type="ECO:0000256" key="9">
    <source>
        <dbReference type="ARBA" id="ARBA00023180"/>
    </source>
</evidence>
<keyword evidence="7 10" id="KW-1133">Transmembrane helix</keyword>
<dbReference type="EMBL" id="KV427608">
    <property type="protein sequence ID" value="KZT10761.1"/>
    <property type="molecule type" value="Genomic_DNA"/>
</dbReference>
<dbReference type="OrthoDB" id="10248838at2759"/>
<dbReference type="STRING" id="1314785.A0A165GSS9"/>
<evidence type="ECO:0000256" key="8">
    <source>
        <dbReference type="ARBA" id="ARBA00023136"/>
    </source>
</evidence>
<feature type="compositionally biased region" description="Basic and acidic residues" evidence="11">
    <location>
        <begin position="750"/>
        <end position="771"/>
    </location>
</feature>
<evidence type="ECO:0000256" key="11">
    <source>
        <dbReference type="SAM" id="MobiDB-lite"/>
    </source>
</evidence>
<evidence type="ECO:0000256" key="6">
    <source>
        <dbReference type="ARBA" id="ARBA00022971"/>
    </source>
</evidence>
<keyword evidence="6 10" id="KW-0184">Conjugation</keyword>
<comment type="similarity">
    <text evidence="3 10">Belongs to the PRM1 family.</text>
</comment>
<keyword evidence="9" id="KW-0325">Glycoprotein</keyword>
<keyword evidence="5 10" id="KW-0812">Transmembrane</keyword>
<feature type="transmembrane region" description="Helical" evidence="10">
    <location>
        <begin position="306"/>
        <end position="328"/>
    </location>
</feature>
<feature type="region of interest" description="Disordered" evidence="11">
    <location>
        <begin position="733"/>
        <end position="818"/>
    </location>
</feature>
<dbReference type="PANTHER" id="PTHR31030">
    <property type="entry name" value="PLASMA MEMBRANE FUSION PROTEIN PRM1"/>
    <property type="match status" value="1"/>
</dbReference>
<evidence type="ECO:0000313" key="13">
    <source>
        <dbReference type="Proteomes" id="UP000076871"/>
    </source>
</evidence>
<evidence type="ECO:0000256" key="3">
    <source>
        <dbReference type="ARBA" id="ARBA00010780"/>
    </source>
</evidence>
<dbReference type="GO" id="GO:0043332">
    <property type="term" value="C:mating projection tip"/>
    <property type="evidence" value="ECO:0007669"/>
    <property type="project" value="UniProtKB-UniRule"/>
</dbReference>
<dbReference type="InterPro" id="IPR026777">
    <property type="entry name" value="PRM1"/>
</dbReference>
<evidence type="ECO:0000256" key="4">
    <source>
        <dbReference type="ARBA" id="ARBA00022475"/>
    </source>
</evidence>
<dbReference type="FunCoup" id="A0A165GSS9">
    <property type="interactions" value="4"/>
</dbReference>
<feature type="transmembrane region" description="Helical" evidence="10">
    <location>
        <begin position="31"/>
        <end position="52"/>
    </location>
</feature>
<evidence type="ECO:0000313" key="12">
    <source>
        <dbReference type="EMBL" id="KZT10761.1"/>
    </source>
</evidence>
<dbReference type="Proteomes" id="UP000076871">
    <property type="component" value="Unassembled WGS sequence"/>
</dbReference>
<comment type="caution">
    <text evidence="10">Lacks conserved residue(s) required for the propagation of feature annotation.</text>
</comment>
<keyword evidence="8 10" id="KW-0472">Membrane</keyword>
<gene>
    <name evidence="12" type="ORF">LAESUDRAFT_348586</name>
</gene>
<accession>A0A165GSS9</accession>
<keyword evidence="13" id="KW-1185">Reference proteome</keyword>
<proteinExistence type="inferred from homology"/>